<dbReference type="EMBL" id="CADCVJ010000019">
    <property type="protein sequence ID" value="CAA9463010.1"/>
    <property type="molecule type" value="Genomic_DNA"/>
</dbReference>
<keyword evidence="1" id="KW-1133">Transmembrane helix</keyword>
<feature type="transmembrane region" description="Helical" evidence="1">
    <location>
        <begin position="50"/>
        <end position="69"/>
    </location>
</feature>
<feature type="transmembrane region" description="Helical" evidence="1">
    <location>
        <begin position="121"/>
        <end position="143"/>
    </location>
</feature>
<feature type="transmembrane region" description="Helical" evidence="1">
    <location>
        <begin position="155"/>
        <end position="174"/>
    </location>
</feature>
<evidence type="ECO:0000313" key="2">
    <source>
        <dbReference type="EMBL" id="CAA9463010.1"/>
    </source>
</evidence>
<keyword evidence="1" id="KW-0812">Transmembrane</keyword>
<gene>
    <name evidence="2" type="ORF">AVDCRST_MAG38-346</name>
</gene>
<sequence>MARYDVYLFIHIVAAIVWLGSGLLLSVLALRATRAGDNEGLRRIAADAAALSNTLFIPASMTVLAFGLLMVVDGPWGFDQLWVVLGLAGFAVTSATGILFVKPRSEKIDAMLERDGMTDEAALEIQRLLVIGRADVVVLYLIVMDMVLKPTGGQVAVLAVMGAVLLGALAYAVLGVRALSKSASLTPAAGSPAGA</sequence>
<name>A0A6J4R382_9ACTN</name>
<feature type="transmembrane region" description="Helical" evidence="1">
    <location>
        <begin position="6"/>
        <end position="30"/>
    </location>
</feature>
<proteinExistence type="predicted"/>
<protein>
    <recommendedName>
        <fullName evidence="3">Integral membrane protein</fullName>
    </recommendedName>
</protein>
<accession>A0A6J4R382</accession>
<feature type="transmembrane region" description="Helical" evidence="1">
    <location>
        <begin position="81"/>
        <end position="101"/>
    </location>
</feature>
<evidence type="ECO:0008006" key="3">
    <source>
        <dbReference type="Google" id="ProtNLM"/>
    </source>
</evidence>
<dbReference type="Pfam" id="PF10027">
    <property type="entry name" value="DUF2269"/>
    <property type="match status" value="1"/>
</dbReference>
<evidence type="ECO:0000256" key="1">
    <source>
        <dbReference type="SAM" id="Phobius"/>
    </source>
</evidence>
<organism evidence="2">
    <name type="scientific">uncultured Solirubrobacteraceae bacterium</name>
    <dbReference type="NCBI Taxonomy" id="1162706"/>
    <lineage>
        <taxon>Bacteria</taxon>
        <taxon>Bacillati</taxon>
        <taxon>Actinomycetota</taxon>
        <taxon>Thermoleophilia</taxon>
        <taxon>Solirubrobacterales</taxon>
        <taxon>Solirubrobacteraceae</taxon>
        <taxon>environmental samples</taxon>
    </lineage>
</organism>
<reference evidence="2" key="1">
    <citation type="submission" date="2020-02" db="EMBL/GenBank/DDBJ databases">
        <authorList>
            <person name="Meier V. D."/>
        </authorList>
    </citation>
    <scope>NUCLEOTIDE SEQUENCE</scope>
    <source>
        <strain evidence="2">AVDCRST_MAG38</strain>
    </source>
</reference>
<dbReference type="AlphaFoldDB" id="A0A6J4R382"/>
<keyword evidence="1" id="KW-0472">Membrane</keyword>
<dbReference type="InterPro" id="IPR018729">
    <property type="entry name" value="DUF2269_transmembrane"/>
</dbReference>